<proteinExistence type="predicted"/>
<keyword evidence="2" id="KW-1185">Reference proteome</keyword>
<organism evidence="1 2">
    <name type="scientific">Hydrogenovibrio marinus</name>
    <dbReference type="NCBI Taxonomy" id="28885"/>
    <lineage>
        <taxon>Bacteria</taxon>
        <taxon>Pseudomonadati</taxon>
        <taxon>Pseudomonadota</taxon>
        <taxon>Gammaproteobacteria</taxon>
        <taxon>Thiotrichales</taxon>
        <taxon>Piscirickettsiaceae</taxon>
        <taxon>Hydrogenovibrio</taxon>
    </lineage>
</organism>
<name>A0A066ZX74_HYDMR</name>
<dbReference type="SUPFAM" id="SSF158682">
    <property type="entry name" value="TerB-like"/>
    <property type="match status" value="1"/>
</dbReference>
<comment type="caution">
    <text evidence="1">The sequence shown here is derived from an EMBL/GenBank/DDBJ whole genome shotgun (WGS) entry which is preliminary data.</text>
</comment>
<evidence type="ECO:0000313" key="2">
    <source>
        <dbReference type="Proteomes" id="UP000027341"/>
    </source>
</evidence>
<accession>A0A066ZX74</accession>
<dbReference type="RefSeq" id="WP_029908059.1">
    <property type="nucleotide sequence ID" value="NZ_AP020335.1"/>
</dbReference>
<dbReference type="InterPro" id="IPR029024">
    <property type="entry name" value="TerB-like"/>
</dbReference>
<dbReference type="EMBL" id="JMIU01000001">
    <property type="protein sequence ID" value="KDN96884.1"/>
    <property type="molecule type" value="Genomic_DNA"/>
</dbReference>
<dbReference type="STRING" id="28885.EI16_11665"/>
<evidence type="ECO:0000313" key="1">
    <source>
        <dbReference type="EMBL" id="KDN96884.1"/>
    </source>
</evidence>
<dbReference type="Gene3D" id="1.10.3680.10">
    <property type="entry name" value="TerB-like"/>
    <property type="match status" value="1"/>
</dbReference>
<sequence>MFADRLTTEQRQAVFDLAVMLANADMDVSEEELGYLKTFSEAFGIEFELDKSQINLEETLRVFDSKRSKIILLQELIKLSYKDGHFGEEEQDKVFMIAQKIGMNDSDLFLKIERWVRQGADWLFEGEQMLEDGY</sequence>
<protein>
    <recommendedName>
        <fullName evidence="3">Co-chaperone DjlA N-terminal domain-containing protein</fullName>
    </recommendedName>
</protein>
<evidence type="ECO:0008006" key="3">
    <source>
        <dbReference type="Google" id="ProtNLM"/>
    </source>
</evidence>
<reference evidence="1 2" key="1">
    <citation type="submission" date="2014-04" db="EMBL/GenBank/DDBJ databases">
        <title>Draft genome sequence of Hydrogenovibrio marinus MH-110, a model organism for aerobic H2 metabolism.</title>
        <authorList>
            <person name="Cha H.J."/>
            <person name="Jo B.H."/>
            <person name="Hwang B.H."/>
        </authorList>
    </citation>
    <scope>NUCLEOTIDE SEQUENCE [LARGE SCALE GENOMIC DNA]</scope>
    <source>
        <strain evidence="1 2">MH-110</strain>
    </source>
</reference>
<dbReference type="AlphaFoldDB" id="A0A066ZX74"/>
<gene>
    <name evidence="1" type="ORF">EI16_11665</name>
</gene>
<dbReference type="Proteomes" id="UP000027341">
    <property type="component" value="Unassembled WGS sequence"/>
</dbReference>